<dbReference type="Gene3D" id="2.160.20.10">
    <property type="entry name" value="Single-stranded right-handed beta-helix, Pectin lyase-like"/>
    <property type="match status" value="1"/>
</dbReference>
<dbReference type="PRINTS" id="PR00807">
    <property type="entry name" value="AMBALLERGEN"/>
</dbReference>
<dbReference type="InterPro" id="IPR045032">
    <property type="entry name" value="PEL"/>
</dbReference>
<proteinExistence type="inferred from homology"/>
<comment type="similarity">
    <text evidence="4 11">Belongs to the polysaccharide lyase 1 family.</text>
</comment>
<feature type="domain" description="Pectate lyase" evidence="12">
    <location>
        <begin position="1"/>
        <end position="197"/>
    </location>
</feature>
<keyword evidence="14" id="KW-1185">Reference proteome</keyword>
<keyword evidence="10 11" id="KW-0456">Lyase</keyword>
<dbReference type="PANTHER" id="PTHR31683">
    <property type="entry name" value="PECTATE LYASE 18-RELATED"/>
    <property type="match status" value="1"/>
</dbReference>
<dbReference type="GO" id="GO:0045490">
    <property type="term" value="P:pectin catabolic process"/>
    <property type="evidence" value="ECO:0007669"/>
    <property type="project" value="UniProtKB-UniPathway"/>
</dbReference>
<evidence type="ECO:0000256" key="2">
    <source>
        <dbReference type="ARBA" id="ARBA00004191"/>
    </source>
</evidence>
<reference evidence="13" key="1">
    <citation type="submission" date="2018-11" db="EMBL/GenBank/DDBJ databases">
        <authorList>
            <person name="Grassa J C."/>
        </authorList>
    </citation>
    <scope>NUCLEOTIDE SEQUENCE [LARGE SCALE GENOMIC DNA]</scope>
</reference>
<dbReference type="Proteomes" id="UP000596661">
    <property type="component" value="Chromosome 3"/>
</dbReference>
<dbReference type="EnsemblPlants" id="evm.model.03.384">
    <property type="protein sequence ID" value="cds.evm.model.03.384"/>
    <property type="gene ID" value="evm.TU.03.384"/>
</dbReference>
<dbReference type="GO" id="GO:0030570">
    <property type="term" value="F:pectate lyase activity"/>
    <property type="evidence" value="ECO:0007669"/>
    <property type="project" value="UniProtKB-EC"/>
</dbReference>
<evidence type="ECO:0000256" key="1">
    <source>
        <dbReference type="ARBA" id="ARBA00000695"/>
    </source>
</evidence>
<evidence type="ECO:0000259" key="12">
    <source>
        <dbReference type="SMART" id="SM00656"/>
    </source>
</evidence>
<reference evidence="13" key="2">
    <citation type="submission" date="2021-03" db="UniProtKB">
        <authorList>
            <consortium name="EnsemblPlants"/>
        </authorList>
    </citation>
    <scope>IDENTIFICATION</scope>
</reference>
<dbReference type="PANTHER" id="PTHR31683:SF69">
    <property type="entry name" value="PECTATE LYASE 7-RELATED"/>
    <property type="match status" value="1"/>
</dbReference>
<dbReference type="SMART" id="SM00656">
    <property type="entry name" value="Amb_all"/>
    <property type="match status" value="1"/>
</dbReference>
<dbReference type="GO" id="GO:0046872">
    <property type="term" value="F:metal ion binding"/>
    <property type="evidence" value="ECO:0007669"/>
    <property type="project" value="UniProtKB-KW"/>
</dbReference>
<evidence type="ECO:0000256" key="10">
    <source>
        <dbReference type="ARBA" id="ARBA00023239"/>
    </source>
</evidence>
<dbReference type="InterPro" id="IPR002022">
    <property type="entry name" value="Pec_lyase"/>
</dbReference>
<keyword evidence="6" id="KW-0134">Cell wall</keyword>
<dbReference type="EC" id="4.2.2.2" evidence="5 11"/>
<dbReference type="AlphaFoldDB" id="A0A803P8U5"/>
<evidence type="ECO:0000256" key="9">
    <source>
        <dbReference type="ARBA" id="ARBA00022837"/>
    </source>
</evidence>
<organism evidence="13 14">
    <name type="scientific">Cannabis sativa</name>
    <name type="common">Hemp</name>
    <name type="synonym">Marijuana</name>
    <dbReference type="NCBI Taxonomy" id="3483"/>
    <lineage>
        <taxon>Eukaryota</taxon>
        <taxon>Viridiplantae</taxon>
        <taxon>Streptophyta</taxon>
        <taxon>Embryophyta</taxon>
        <taxon>Tracheophyta</taxon>
        <taxon>Spermatophyta</taxon>
        <taxon>Magnoliopsida</taxon>
        <taxon>eudicotyledons</taxon>
        <taxon>Gunneridae</taxon>
        <taxon>Pentapetalae</taxon>
        <taxon>rosids</taxon>
        <taxon>fabids</taxon>
        <taxon>Rosales</taxon>
        <taxon>Cannabaceae</taxon>
        <taxon>Cannabis</taxon>
    </lineage>
</organism>
<evidence type="ECO:0000256" key="5">
    <source>
        <dbReference type="ARBA" id="ARBA00012272"/>
    </source>
</evidence>
<dbReference type="InterPro" id="IPR012334">
    <property type="entry name" value="Pectin_lyas_fold"/>
</dbReference>
<evidence type="ECO:0000256" key="4">
    <source>
        <dbReference type="ARBA" id="ARBA00010980"/>
    </source>
</evidence>
<evidence type="ECO:0000313" key="13">
    <source>
        <dbReference type="EnsemblPlants" id="cds.evm.model.03.384"/>
    </source>
</evidence>
<dbReference type="Gramene" id="evm.model.03.384">
    <property type="protein sequence ID" value="cds.evm.model.03.384"/>
    <property type="gene ID" value="evm.TU.03.384"/>
</dbReference>
<dbReference type="InterPro" id="IPR012337">
    <property type="entry name" value="RNaseH-like_sf"/>
</dbReference>
<evidence type="ECO:0000256" key="8">
    <source>
        <dbReference type="ARBA" id="ARBA00022729"/>
    </source>
</evidence>
<keyword evidence="7 11" id="KW-0479">Metal-binding</keyword>
<comment type="subcellular location">
    <subcellularLocation>
        <location evidence="2">Secreted</location>
        <location evidence="2">Cell wall</location>
    </subcellularLocation>
</comment>
<protein>
    <recommendedName>
        <fullName evidence="5 11">Pectate lyase</fullName>
        <ecNumber evidence="5 11">4.2.2.2</ecNumber>
    </recommendedName>
</protein>
<keyword evidence="6" id="KW-0964">Secreted</keyword>
<evidence type="ECO:0000256" key="6">
    <source>
        <dbReference type="ARBA" id="ARBA00022512"/>
    </source>
</evidence>
<comment type="catalytic activity">
    <reaction evidence="1 11">
        <text>Eliminative cleavage of (1-&gt;4)-alpha-D-galacturonan to give oligosaccharides with 4-deoxy-alpha-D-galact-4-enuronosyl groups at their non-reducing ends.</text>
        <dbReference type="EC" id="4.2.2.2"/>
    </reaction>
</comment>
<evidence type="ECO:0000256" key="7">
    <source>
        <dbReference type="ARBA" id="ARBA00022723"/>
    </source>
</evidence>
<comment type="pathway">
    <text evidence="3 11">Glycan metabolism; pectin degradation; 2-dehydro-3-deoxy-D-gluconate from pectin: step 2/5.</text>
</comment>
<evidence type="ECO:0000256" key="3">
    <source>
        <dbReference type="ARBA" id="ARBA00005220"/>
    </source>
</evidence>
<dbReference type="InterPro" id="IPR011050">
    <property type="entry name" value="Pectin_lyase_fold/virulence"/>
</dbReference>
<evidence type="ECO:0000313" key="14">
    <source>
        <dbReference type="Proteomes" id="UP000596661"/>
    </source>
</evidence>
<dbReference type="UniPathway" id="UPA00545">
    <property type="reaction ID" value="UER00824"/>
</dbReference>
<dbReference type="InterPro" id="IPR018082">
    <property type="entry name" value="AmbAllergen"/>
</dbReference>
<dbReference type="Pfam" id="PF00544">
    <property type="entry name" value="Pectate_lyase_4"/>
    <property type="match status" value="1"/>
</dbReference>
<keyword evidence="8" id="KW-0732">Signal</keyword>
<dbReference type="SUPFAM" id="SSF51126">
    <property type="entry name" value="Pectin lyase-like"/>
    <property type="match status" value="1"/>
</dbReference>
<sequence length="454" mass="51470">MIIRLAEELIVSSHKTIDGRGARVHISNGGQITLQFVENVIIHGLHIHDIKAGNGGLIRDSMEHYGFRTRSDGDAISIYGSTRVWIDHISMSNCQDGLIDVIMASTAVTISNCHLTHHNEVMLFGASDGYSEDQVMQVTVAFNHFGQGLVQRMPRCRWGFIHVVNNDYTHWLMYAVGGSQHPTIISQGNRFIAPQDINCKEVTKRDYAPESVWKTWNWRSEGDLMMNGAFFVESGSTVKNVPNKDVINAKPGTFVTRLTRFAVQILIKVGRREWDEEVVQDLFVARDCNLILGIPIDIVDMDRWHMNSVEFDVWFKGVVERRNSTLMEEATVTAWSIWKARNDLLWDFKSMFVKRWVKPVNGMIKINVDGTVFAKECAYDGGIIARGADGNIIEAFAVFRLGEVQPMIAKIIGIKEALSWIKKKNRSVILIETDSLIATQALSRHAFYFWFTCD</sequence>
<evidence type="ECO:0000256" key="11">
    <source>
        <dbReference type="RuleBase" id="RU361123"/>
    </source>
</evidence>
<dbReference type="SUPFAM" id="SSF53098">
    <property type="entry name" value="Ribonuclease H-like"/>
    <property type="match status" value="1"/>
</dbReference>
<dbReference type="EMBL" id="UZAU01000253">
    <property type="status" value="NOT_ANNOTATED_CDS"/>
    <property type="molecule type" value="Genomic_DNA"/>
</dbReference>
<comment type="cofactor">
    <cofactor evidence="11">
        <name>Ca(2+)</name>
        <dbReference type="ChEBI" id="CHEBI:29108"/>
    </cofactor>
    <text evidence="11">Binds 1 Ca(2+) ion. Required for its activity.</text>
</comment>
<keyword evidence="9 11" id="KW-0106">Calcium</keyword>
<name>A0A803P8U5_CANSA</name>
<accession>A0A803P8U5</accession>